<dbReference type="InterPro" id="IPR000485">
    <property type="entry name" value="AsnC-type_HTH_dom"/>
</dbReference>
<keyword evidence="6" id="KW-1185">Reference proteome</keyword>
<feature type="domain" description="HTH asnC-type" evidence="4">
    <location>
        <begin position="1"/>
        <end position="62"/>
    </location>
</feature>
<proteinExistence type="predicted"/>
<evidence type="ECO:0000256" key="3">
    <source>
        <dbReference type="ARBA" id="ARBA00023163"/>
    </source>
</evidence>
<gene>
    <name evidence="5" type="ORF">SAMN04488103_101396</name>
</gene>
<dbReference type="Gene3D" id="1.10.10.10">
    <property type="entry name" value="Winged helix-like DNA-binding domain superfamily/Winged helix DNA-binding domain"/>
    <property type="match status" value="1"/>
</dbReference>
<dbReference type="CDD" id="cd00090">
    <property type="entry name" value="HTH_ARSR"/>
    <property type="match status" value="1"/>
</dbReference>
<dbReference type="InterPro" id="IPR019885">
    <property type="entry name" value="Tscrpt_reg_HTH_AsnC-type_CS"/>
</dbReference>
<dbReference type="GO" id="GO:0043565">
    <property type="term" value="F:sequence-specific DNA binding"/>
    <property type="evidence" value="ECO:0007669"/>
    <property type="project" value="InterPro"/>
</dbReference>
<name>A0A1H7Z692_9RHOB</name>
<dbReference type="InterPro" id="IPR019888">
    <property type="entry name" value="Tscrpt_reg_AsnC-like"/>
</dbReference>
<dbReference type="PROSITE" id="PS00519">
    <property type="entry name" value="HTH_ASNC_1"/>
    <property type="match status" value="1"/>
</dbReference>
<dbReference type="InterPro" id="IPR036390">
    <property type="entry name" value="WH_DNA-bd_sf"/>
</dbReference>
<dbReference type="AlphaFoldDB" id="A0A1H7Z692"/>
<dbReference type="InterPro" id="IPR011008">
    <property type="entry name" value="Dimeric_a/b-barrel"/>
</dbReference>
<dbReference type="SUPFAM" id="SSF54909">
    <property type="entry name" value="Dimeric alpha+beta barrel"/>
    <property type="match status" value="1"/>
</dbReference>
<dbReference type="SUPFAM" id="SSF46785">
    <property type="entry name" value="Winged helix' DNA-binding domain"/>
    <property type="match status" value="1"/>
</dbReference>
<dbReference type="InterPro" id="IPR036388">
    <property type="entry name" value="WH-like_DNA-bd_sf"/>
</dbReference>
<sequence length="151" mass="16638">MDQIDRKIVTELQRDATLPIAQLADRVGLSQTPCWKRVQKLEGAGVILGRVALVDPAKLGLGLTVLAEIEALDHTADWRETFMAAVAKIPEIMEVLRLGGASDYLLRIVVADMAAYDAIYMRLAETVPLRSITSKFVMETVMKRACLPVIC</sequence>
<dbReference type="GO" id="GO:0005829">
    <property type="term" value="C:cytosol"/>
    <property type="evidence" value="ECO:0007669"/>
    <property type="project" value="TreeGrafter"/>
</dbReference>
<evidence type="ECO:0000256" key="1">
    <source>
        <dbReference type="ARBA" id="ARBA00023015"/>
    </source>
</evidence>
<evidence type="ECO:0000256" key="2">
    <source>
        <dbReference type="ARBA" id="ARBA00023125"/>
    </source>
</evidence>
<dbReference type="PANTHER" id="PTHR30154">
    <property type="entry name" value="LEUCINE-RESPONSIVE REGULATORY PROTEIN"/>
    <property type="match status" value="1"/>
</dbReference>
<dbReference type="OrthoDB" id="7847328at2"/>
<dbReference type="InterPro" id="IPR019887">
    <property type="entry name" value="Tscrpt_reg_AsnC/Lrp_C"/>
</dbReference>
<reference evidence="5 6" key="1">
    <citation type="submission" date="2016-10" db="EMBL/GenBank/DDBJ databases">
        <authorList>
            <person name="de Groot N.N."/>
        </authorList>
    </citation>
    <scope>NUCLEOTIDE SEQUENCE [LARGE SCALE GENOMIC DNA]</scope>
    <source>
        <strain evidence="5 6">DSM 3857</strain>
    </source>
</reference>
<dbReference type="SMART" id="SM00344">
    <property type="entry name" value="HTH_ASNC"/>
    <property type="match status" value="1"/>
</dbReference>
<dbReference type="PROSITE" id="PS50956">
    <property type="entry name" value="HTH_ASNC_2"/>
    <property type="match status" value="1"/>
</dbReference>
<evidence type="ECO:0000259" key="4">
    <source>
        <dbReference type="PROSITE" id="PS50956"/>
    </source>
</evidence>
<dbReference type="EMBL" id="FOCE01000001">
    <property type="protein sequence ID" value="SEM53009.1"/>
    <property type="molecule type" value="Genomic_DNA"/>
</dbReference>
<organism evidence="5 6">
    <name type="scientific">Gemmobacter aquatilis</name>
    <dbReference type="NCBI Taxonomy" id="933059"/>
    <lineage>
        <taxon>Bacteria</taxon>
        <taxon>Pseudomonadati</taxon>
        <taxon>Pseudomonadota</taxon>
        <taxon>Alphaproteobacteria</taxon>
        <taxon>Rhodobacterales</taxon>
        <taxon>Paracoccaceae</taxon>
        <taxon>Gemmobacter</taxon>
    </lineage>
</organism>
<keyword evidence="3" id="KW-0804">Transcription</keyword>
<dbReference type="STRING" id="933059.SAMN04488103_101396"/>
<dbReference type="PANTHER" id="PTHR30154:SF17">
    <property type="entry name" value="DNA-BINDING TRANSCRIPTIONAL ACTIVATOR DECR"/>
    <property type="match status" value="1"/>
</dbReference>
<dbReference type="Pfam" id="PF01037">
    <property type="entry name" value="AsnC_trans_reg"/>
    <property type="match status" value="1"/>
</dbReference>
<dbReference type="GO" id="GO:0043200">
    <property type="term" value="P:response to amino acid"/>
    <property type="evidence" value="ECO:0007669"/>
    <property type="project" value="TreeGrafter"/>
</dbReference>
<dbReference type="Pfam" id="PF13404">
    <property type="entry name" value="HTH_AsnC-type"/>
    <property type="match status" value="1"/>
</dbReference>
<accession>A0A1H7Z692</accession>
<dbReference type="GO" id="GO:0006355">
    <property type="term" value="P:regulation of DNA-templated transcription"/>
    <property type="evidence" value="ECO:0007669"/>
    <property type="project" value="UniProtKB-ARBA"/>
</dbReference>
<keyword evidence="2" id="KW-0238">DNA-binding</keyword>
<evidence type="ECO:0000313" key="5">
    <source>
        <dbReference type="EMBL" id="SEM53009.1"/>
    </source>
</evidence>
<dbReference type="Proteomes" id="UP000198761">
    <property type="component" value="Unassembled WGS sequence"/>
</dbReference>
<evidence type="ECO:0000313" key="6">
    <source>
        <dbReference type="Proteomes" id="UP000198761"/>
    </source>
</evidence>
<dbReference type="PRINTS" id="PR00033">
    <property type="entry name" value="HTHASNC"/>
</dbReference>
<dbReference type="InterPro" id="IPR011991">
    <property type="entry name" value="ArsR-like_HTH"/>
</dbReference>
<protein>
    <submittedName>
        <fullName evidence="5">Lrp/AsnC family transcriptional regulator</fullName>
    </submittedName>
</protein>
<keyword evidence="1" id="KW-0805">Transcription regulation</keyword>
<dbReference type="RefSeq" id="WP_091296011.1">
    <property type="nucleotide sequence ID" value="NZ_FOCE01000001.1"/>
</dbReference>
<dbReference type="Gene3D" id="3.30.70.920">
    <property type="match status" value="1"/>
</dbReference>